<proteinExistence type="predicted"/>
<accession>W7HX99</accession>
<evidence type="ECO:0000313" key="3">
    <source>
        <dbReference type="EMBL" id="EWC44737.1"/>
    </source>
</evidence>
<keyword evidence="2" id="KW-0732">Signal</keyword>
<feature type="region of interest" description="Disordered" evidence="1">
    <location>
        <begin position="377"/>
        <end position="400"/>
    </location>
</feature>
<keyword evidence="4" id="KW-1185">Reference proteome</keyword>
<reference evidence="3 4" key="1">
    <citation type="submission" date="2013-05" db="EMBL/GenBank/DDBJ databases">
        <title>Drechslerella stenobrocha genome reveals carnivorous origination and mechanical trapping mechanism of predatory fungi.</title>
        <authorList>
            <person name="Liu X."/>
            <person name="Zhang W."/>
            <person name="Liu K."/>
        </authorList>
    </citation>
    <scope>NUCLEOTIDE SEQUENCE [LARGE SCALE GENOMIC DNA]</scope>
    <source>
        <strain evidence="3 4">248</strain>
    </source>
</reference>
<feature type="chain" id="PRO_5004893557" evidence="2">
    <location>
        <begin position="24"/>
        <end position="428"/>
    </location>
</feature>
<organism evidence="3 4">
    <name type="scientific">Drechslerella stenobrocha 248</name>
    <dbReference type="NCBI Taxonomy" id="1043628"/>
    <lineage>
        <taxon>Eukaryota</taxon>
        <taxon>Fungi</taxon>
        <taxon>Dikarya</taxon>
        <taxon>Ascomycota</taxon>
        <taxon>Pezizomycotina</taxon>
        <taxon>Orbiliomycetes</taxon>
        <taxon>Orbiliales</taxon>
        <taxon>Orbiliaceae</taxon>
        <taxon>Drechslerella</taxon>
    </lineage>
</organism>
<sequence length="428" mass="48218">MSSGGRSVLHPFSLLLFVYAASALRIGVEYLDEVTKQPLNVPLWQVCRAPANAPEWGIRIIDPETTKCSDLGERRLFRGMGMQEEFELVPSVNQPDRVESQQYGYYNLVGPHSGTPITNHPSRPINTWFEFGVDAENYFEPSEFTVSRAMPDGTRLPQLINSENPLRPGDVFEWIGPNRDLGTDHQLRRAADDISLPIEFRIARSDEPVDDWLPIRLVVMQEPVTDIVQQQIADGLDPYAPSMGESTFSRLNSKMKEEETLANIANEPEQDQIGRSRLKTMAKNVATSAKDLGKSLWNNLPIVGRKGQAQDEESKEDSRVPSRGIARGPSNTDTSKSRIGGLSRIWRGKQKPEEVIETDQLGDYTPQVRFMDDIEELDDQDLSPRPQLYPSLDSFGEGLPAEPKIKITCTDYFKDPECEEEGNKNQRL</sequence>
<evidence type="ECO:0000313" key="4">
    <source>
        <dbReference type="Proteomes" id="UP000024837"/>
    </source>
</evidence>
<dbReference type="EMBL" id="KI966435">
    <property type="protein sequence ID" value="EWC44737.1"/>
    <property type="molecule type" value="Genomic_DNA"/>
</dbReference>
<dbReference type="AlphaFoldDB" id="W7HX99"/>
<evidence type="ECO:0000256" key="1">
    <source>
        <dbReference type="SAM" id="MobiDB-lite"/>
    </source>
</evidence>
<protein>
    <submittedName>
        <fullName evidence="3">Uncharacterized protein</fullName>
    </submittedName>
</protein>
<feature type="signal peptide" evidence="2">
    <location>
        <begin position="1"/>
        <end position="23"/>
    </location>
</feature>
<gene>
    <name evidence="3" type="ORF">DRE_06515</name>
</gene>
<evidence type="ECO:0000256" key="2">
    <source>
        <dbReference type="SAM" id="SignalP"/>
    </source>
</evidence>
<dbReference type="HOGENOM" id="CLU_640972_0_0_1"/>
<name>W7HX99_9PEZI</name>
<feature type="region of interest" description="Disordered" evidence="1">
    <location>
        <begin position="304"/>
        <end position="340"/>
    </location>
</feature>
<dbReference type="Proteomes" id="UP000024837">
    <property type="component" value="Unassembled WGS sequence"/>
</dbReference>
<dbReference type="OrthoDB" id="5350744at2759"/>